<gene>
    <name evidence="1" type="ORF">BN2476_2560002</name>
</gene>
<dbReference type="EMBL" id="CYGY02000256">
    <property type="protein sequence ID" value="SIT52262.1"/>
    <property type="molecule type" value="Genomic_DNA"/>
</dbReference>
<comment type="caution">
    <text evidence="1">The sequence shown here is derived from an EMBL/GenBank/DDBJ whole genome shotgun (WGS) entry which is preliminary data.</text>
</comment>
<sequence length="64" mass="7159">MGKRGRSIALELLDCFQHYLSCFGQAHAAWLPLEQRGTKLFFELLDLAGDCGRRNMQVVGSSTD</sequence>
<accession>A0A1N7SXW1</accession>
<keyword evidence="2" id="KW-1185">Reference proteome</keyword>
<dbReference type="Proteomes" id="UP000195569">
    <property type="component" value="Unassembled WGS sequence"/>
</dbReference>
<evidence type="ECO:0000313" key="1">
    <source>
        <dbReference type="EMBL" id="SIT52262.1"/>
    </source>
</evidence>
<organism evidence="1 2">
    <name type="scientific">Paraburkholderia piptadeniae</name>
    <dbReference type="NCBI Taxonomy" id="1701573"/>
    <lineage>
        <taxon>Bacteria</taxon>
        <taxon>Pseudomonadati</taxon>
        <taxon>Pseudomonadota</taxon>
        <taxon>Betaproteobacteria</taxon>
        <taxon>Burkholderiales</taxon>
        <taxon>Burkholderiaceae</taxon>
        <taxon>Paraburkholderia</taxon>
    </lineage>
</organism>
<dbReference type="AlphaFoldDB" id="A0A1N7SXW1"/>
<name>A0A1N7SXW1_9BURK</name>
<reference evidence="1" key="1">
    <citation type="submission" date="2016-12" db="EMBL/GenBank/DDBJ databases">
        <authorList>
            <person name="Moulin L."/>
        </authorList>
    </citation>
    <scope>NUCLEOTIDE SEQUENCE [LARGE SCALE GENOMIC DNA]</scope>
    <source>
        <strain evidence="1">STM 7183</strain>
    </source>
</reference>
<protein>
    <submittedName>
        <fullName evidence="1">Uncharacterized protein</fullName>
    </submittedName>
</protein>
<proteinExistence type="predicted"/>
<evidence type="ECO:0000313" key="2">
    <source>
        <dbReference type="Proteomes" id="UP000195569"/>
    </source>
</evidence>